<keyword evidence="2" id="KW-1185">Reference proteome</keyword>
<dbReference type="PANTHER" id="PTHR17985:SF8">
    <property type="entry name" value="TRANSPORT AND GOLGI ORGANIZATION PROTEIN 2 HOMOLOG"/>
    <property type="match status" value="1"/>
</dbReference>
<gene>
    <name evidence="1" type="ORF">G7058_06295</name>
</gene>
<proteinExistence type="predicted"/>
<accession>A0A6G7WHE9</accession>
<reference evidence="1 2" key="1">
    <citation type="journal article" date="2017" name="Int. J. Syst. Evol. Microbiol.">
        <title>Jeotgalibaca porci sp. nov. and Jeotgalibaca arthritidis sp. nov., isolated from pigs, and emended description of the genus Jeotgalibaca.</title>
        <authorList>
            <person name="Zamora L."/>
            <person name="Perez-Sancho M."/>
            <person name="Dominguez L."/>
            <person name="Fernandez-Garayzabal J.F."/>
            <person name="Vela A.I."/>
        </authorList>
    </citation>
    <scope>NUCLEOTIDE SEQUENCE [LARGE SCALE GENOMIC DNA]</scope>
    <source>
        <strain evidence="1 2">CCUG 69148</strain>
    </source>
</reference>
<dbReference type="AlphaFoldDB" id="A0A6G7WHE9"/>
<dbReference type="RefSeq" id="WP_166062728.1">
    <property type="nucleotide sequence ID" value="NZ_CP049889.1"/>
</dbReference>
<dbReference type="PANTHER" id="PTHR17985">
    <property type="entry name" value="SER/THR-RICH PROTEIN T10 IN DGCR REGION"/>
    <property type="match status" value="1"/>
</dbReference>
<dbReference type="KEGG" id="jpo:G7058_06295"/>
<dbReference type="EMBL" id="CP049889">
    <property type="protein sequence ID" value="QIK51670.1"/>
    <property type="molecule type" value="Genomic_DNA"/>
</dbReference>
<dbReference type="GeneID" id="94552885"/>
<evidence type="ECO:0000313" key="2">
    <source>
        <dbReference type="Proteomes" id="UP000501830"/>
    </source>
</evidence>
<organism evidence="1 2">
    <name type="scientific">Jeotgalibaca porci</name>
    <dbReference type="NCBI Taxonomy" id="1868793"/>
    <lineage>
        <taxon>Bacteria</taxon>
        <taxon>Bacillati</taxon>
        <taxon>Bacillota</taxon>
        <taxon>Bacilli</taxon>
        <taxon>Lactobacillales</taxon>
        <taxon>Carnobacteriaceae</taxon>
        <taxon>Jeotgalibaca</taxon>
    </lineage>
</organism>
<protein>
    <submittedName>
        <fullName evidence="1">NRDE family protein</fullName>
    </submittedName>
</protein>
<dbReference type="Pfam" id="PF05742">
    <property type="entry name" value="TANGO2"/>
    <property type="match status" value="1"/>
</dbReference>
<sequence length="259" mass="29506">MCLITFHYGQHERYKLILAANRDEAYNRSSAAADFWSSHPDLLAGKDLEASGTWFGITKDGKIAAITNCHGEEFAEPATDKQSRGHILTDYLTQNDSAENFIQALIKKKDAYQPFNVLLGSVDTLYHFNSLDTDFTALTKGTHSLSNATLNTPWPKVEKTRETLDIIIQSEKDYLNDLFAMMMDKTPAPDHKIPDAPLPLAIRRKASANFIETETFGTKSTTVLLVDWDNHVTYVERTYLIDEQFEDRTYRFQIEDKQL</sequence>
<dbReference type="Proteomes" id="UP000501830">
    <property type="component" value="Chromosome"/>
</dbReference>
<evidence type="ECO:0000313" key="1">
    <source>
        <dbReference type="EMBL" id="QIK51670.1"/>
    </source>
</evidence>
<dbReference type="InterPro" id="IPR008551">
    <property type="entry name" value="TANGO2"/>
</dbReference>
<name>A0A6G7WHE9_9LACT</name>